<dbReference type="InterPro" id="IPR036259">
    <property type="entry name" value="MFS_trans_sf"/>
</dbReference>
<dbReference type="OrthoDB" id="5817502at2759"/>
<feature type="transmembrane region" description="Helical" evidence="5">
    <location>
        <begin position="17"/>
        <end position="37"/>
    </location>
</feature>
<dbReference type="Pfam" id="PF07690">
    <property type="entry name" value="MFS_1"/>
    <property type="match status" value="1"/>
</dbReference>
<comment type="subcellular location">
    <subcellularLocation>
        <location evidence="1">Membrane</location>
        <topology evidence="1">Multi-pass membrane protein</topology>
    </subcellularLocation>
</comment>
<keyword evidence="2 5" id="KW-0812">Transmembrane</keyword>
<evidence type="ECO:0000256" key="3">
    <source>
        <dbReference type="ARBA" id="ARBA00022989"/>
    </source>
</evidence>
<evidence type="ECO:0008006" key="8">
    <source>
        <dbReference type="Google" id="ProtNLM"/>
    </source>
</evidence>
<dbReference type="PANTHER" id="PTHR11662">
    <property type="entry name" value="SOLUTE CARRIER FAMILY 17"/>
    <property type="match status" value="1"/>
</dbReference>
<evidence type="ECO:0000256" key="4">
    <source>
        <dbReference type="ARBA" id="ARBA00023136"/>
    </source>
</evidence>
<feature type="transmembrane region" description="Helical" evidence="5">
    <location>
        <begin position="44"/>
        <end position="64"/>
    </location>
</feature>
<evidence type="ECO:0000256" key="5">
    <source>
        <dbReference type="SAM" id="Phobius"/>
    </source>
</evidence>
<proteinExistence type="predicted"/>
<dbReference type="GO" id="GO:0022857">
    <property type="term" value="F:transmembrane transporter activity"/>
    <property type="evidence" value="ECO:0007669"/>
    <property type="project" value="InterPro"/>
</dbReference>
<evidence type="ECO:0000256" key="1">
    <source>
        <dbReference type="ARBA" id="ARBA00004141"/>
    </source>
</evidence>
<evidence type="ECO:0000313" key="6">
    <source>
        <dbReference type="EMBL" id="VDM74396.1"/>
    </source>
</evidence>
<name>A0A3P7IVZ9_STRVU</name>
<keyword evidence="7" id="KW-1185">Reference proteome</keyword>
<protein>
    <recommendedName>
        <fullName evidence="8">Major facilitator superfamily (MFS) profile domain-containing protein</fullName>
    </recommendedName>
</protein>
<feature type="transmembrane region" description="Helical" evidence="5">
    <location>
        <begin position="139"/>
        <end position="160"/>
    </location>
</feature>
<dbReference type="InterPro" id="IPR050382">
    <property type="entry name" value="MFS_Na/Anion_cotransporter"/>
</dbReference>
<gene>
    <name evidence="6" type="ORF">SVUK_LOCUS9394</name>
</gene>
<reference evidence="6 7" key="1">
    <citation type="submission" date="2018-11" db="EMBL/GenBank/DDBJ databases">
        <authorList>
            <consortium name="Pathogen Informatics"/>
        </authorList>
    </citation>
    <scope>NUCLEOTIDE SEQUENCE [LARGE SCALE GENOMIC DNA]</scope>
</reference>
<dbReference type="InterPro" id="IPR011701">
    <property type="entry name" value="MFS"/>
</dbReference>
<evidence type="ECO:0000256" key="2">
    <source>
        <dbReference type="ARBA" id="ARBA00022692"/>
    </source>
</evidence>
<accession>A0A3P7IVZ9</accession>
<sequence length="315" mass="35866">MESFKGDLLWSPAMQSLLLSATFYGGLATISFAGVLADRYGPKTIVIAFTLDYILVTLLTPFLARHSYVAYFTARVIMGIGEGFVFPSFASLIGKWYAPAEKSTVAAMYTSGNQVLRLPPDVYSLRFFGIDESKYFHDYTVMVSVGGWIFLIDFFIPLYIESRMADDILHIWCSWLLMSKLPVPWKLMLSSQPLIAAVFCQFTYNLQASLLQAFLPTFLKEELMLPLNKSIGSFGSAATLIALATLPNCENPYIALPLLGLYGQHLLFRRYMRLLHMYFVHSTALFWINHFDLNAIWNAWKYMRSYDARFDIKNG</sequence>
<dbReference type="GO" id="GO:0016020">
    <property type="term" value="C:membrane"/>
    <property type="evidence" value="ECO:0007669"/>
    <property type="project" value="UniProtKB-SubCell"/>
</dbReference>
<dbReference type="AlphaFoldDB" id="A0A3P7IVZ9"/>
<feature type="transmembrane region" description="Helical" evidence="5">
    <location>
        <begin position="70"/>
        <end position="93"/>
    </location>
</feature>
<dbReference type="EMBL" id="UYYB01094464">
    <property type="protein sequence ID" value="VDM74396.1"/>
    <property type="molecule type" value="Genomic_DNA"/>
</dbReference>
<organism evidence="6 7">
    <name type="scientific">Strongylus vulgaris</name>
    <name type="common">Blood worm</name>
    <dbReference type="NCBI Taxonomy" id="40348"/>
    <lineage>
        <taxon>Eukaryota</taxon>
        <taxon>Metazoa</taxon>
        <taxon>Ecdysozoa</taxon>
        <taxon>Nematoda</taxon>
        <taxon>Chromadorea</taxon>
        <taxon>Rhabditida</taxon>
        <taxon>Rhabditina</taxon>
        <taxon>Rhabditomorpha</taxon>
        <taxon>Strongyloidea</taxon>
        <taxon>Strongylidae</taxon>
        <taxon>Strongylus</taxon>
    </lineage>
</organism>
<dbReference type="PANTHER" id="PTHR11662:SF405">
    <property type="entry name" value="PROTEIN CBG12249"/>
    <property type="match status" value="1"/>
</dbReference>
<keyword evidence="3 5" id="KW-1133">Transmembrane helix</keyword>
<dbReference type="Gene3D" id="1.20.1250.20">
    <property type="entry name" value="MFS general substrate transporter like domains"/>
    <property type="match status" value="1"/>
</dbReference>
<evidence type="ECO:0000313" key="7">
    <source>
        <dbReference type="Proteomes" id="UP000270094"/>
    </source>
</evidence>
<dbReference type="Proteomes" id="UP000270094">
    <property type="component" value="Unassembled WGS sequence"/>
</dbReference>
<dbReference type="GO" id="GO:0006820">
    <property type="term" value="P:monoatomic anion transport"/>
    <property type="evidence" value="ECO:0007669"/>
    <property type="project" value="TreeGrafter"/>
</dbReference>
<dbReference type="SUPFAM" id="SSF103473">
    <property type="entry name" value="MFS general substrate transporter"/>
    <property type="match status" value="1"/>
</dbReference>
<keyword evidence="4 5" id="KW-0472">Membrane</keyword>